<dbReference type="GO" id="GO:0052689">
    <property type="term" value="F:carboxylic ester hydrolase activity"/>
    <property type="evidence" value="ECO:0007669"/>
    <property type="project" value="TreeGrafter"/>
</dbReference>
<feature type="binding site" evidence="1">
    <location>
        <position position="124"/>
    </location>
    <ligand>
        <name>substrate</name>
    </ligand>
</feature>
<evidence type="ECO:0000256" key="1">
    <source>
        <dbReference type="PIRSR" id="PIRSR639069-2"/>
    </source>
</evidence>
<dbReference type="Proteomes" id="UP000712673">
    <property type="component" value="Unassembled WGS sequence"/>
</dbReference>
<dbReference type="InterPro" id="IPR029058">
    <property type="entry name" value="AB_hydrolase_fold"/>
</dbReference>
<dbReference type="PANTHER" id="PTHR40111">
    <property type="entry name" value="CEPHALOSPORIN-C DEACETYLASE"/>
    <property type="match status" value="1"/>
</dbReference>
<protein>
    <submittedName>
        <fullName evidence="3">Acetylxylan esterase</fullName>
    </submittedName>
</protein>
<evidence type="ECO:0000313" key="4">
    <source>
        <dbReference type="Proteomes" id="UP000712673"/>
    </source>
</evidence>
<dbReference type="Gene3D" id="3.40.50.1820">
    <property type="entry name" value="alpha/beta hydrolase"/>
    <property type="match status" value="1"/>
</dbReference>
<dbReference type="AlphaFoldDB" id="A0A938B274"/>
<evidence type="ECO:0000259" key="2">
    <source>
        <dbReference type="Pfam" id="PF05448"/>
    </source>
</evidence>
<dbReference type="EMBL" id="VGLS01000186">
    <property type="protein sequence ID" value="MBM3223709.1"/>
    <property type="molecule type" value="Genomic_DNA"/>
</dbReference>
<evidence type="ECO:0000313" key="3">
    <source>
        <dbReference type="EMBL" id="MBM3223709.1"/>
    </source>
</evidence>
<name>A0A938B274_UNCTE</name>
<dbReference type="PANTHER" id="PTHR40111:SF1">
    <property type="entry name" value="CEPHALOSPORIN-C DEACETYLASE"/>
    <property type="match status" value="1"/>
</dbReference>
<dbReference type="InterPro" id="IPR008391">
    <property type="entry name" value="AXE1_dom"/>
</dbReference>
<dbReference type="Pfam" id="PF05448">
    <property type="entry name" value="AXE1"/>
    <property type="match status" value="1"/>
</dbReference>
<feature type="domain" description="Acetyl xylan esterase" evidence="2">
    <location>
        <begin position="51"/>
        <end position="290"/>
    </location>
</feature>
<dbReference type="SUPFAM" id="SSF53474">
    <property type="entry name" value="alpha/beta-Hydrolases"/>
    <property type="match status" value="1"/>
</dbReference>
<gene>
    <name evidence="3" type="ORF">FJZ47_07925</name>
</gene>
<sequence>MRCFATSGQRTNGCTLMMDTATMPGGSGTRLSLIASLPSICCPGGRDVMAQIPSDFHVYWQQTHDALAVYPACPEVEVLPMRSTEFATLYRVRLTSVGPYRLSAYLSIPVGSGPFPAIYYTPKYQSVLEIIPQGTANLQRSRYITLALASRGQRTSDTPYAAMFPGLLTDGITQAATYPFRGIVADSVRGLSYLLTRPELDATRVLVVGNDLALITAALQPGATHVVSTPALFYDTIALAAQTTAYPLEEINDYLRAFPAHTEAVRQTLSYYDLRAFAPRVTAHALLMAGAPGSLLSATTLAPLEAALHGQVTMHDSEQSNYKDGLYSEQWMAAQCGITDVQAILPEHWRS</sequence>
<dbReference type="GO" id="GO:0005976">
    <property type="term" value="P:polysaccharide metabolic process"/>
    <property type="evidence" value="ECO:0007669"/>
    <property type="project" value="TreeGrafter"/>
</dbReference>
<accession>A0A938B274</accession>
<organism evidence="3 4">
    <name type="scientific">Tectimicrobiota bacterium</name>
    <dbReference type="NCBI Taxonomy" id="2528274"/>
    <lineage>
        <taxon>Bacteria</taxon>
        <taxon>Pseudomonadati</taxon>
        <taxon>Nitrospinota/Tectimicrobiota group</taxon>
        <taxon>Candidatus Tectimicrobiota</taxon>
    </lineage>
</organism>
<comment type="caution">
    <text evidence="3">The sequence shown here is derived from an EMBL/GenBank/DDBJ whole genome shotgun (WGS) entry which is preliminary data.</text>
</comment>
<proteinExistence type="predicted"/>
<dbReference type="InterPro" id="IPR039069">
    <property type="entry name" value="CE7"/>
</dbReference>
<reference evidence="3" key="1">
    <citation type="submission" date="2019-03" db="EMBL/GenBank/DDBJ databases">
        <title>Lake Tanganyika Metagenome-Assembled Genomes (MAGs).</title>
        <authorList>
            <person name="Tran P."/>
        </authorList>
    </citation>
    <scope>NUCLEOTIDE SEQUENCE</scope>
    <source>
        <strain evidence="3">K_DeepCast_65m_m2_066</strain>
    </source>
</reference>